<dbReference type="CDD" id="cd03801">
    <property type="entry name" value="GT4_PimA-like"/>
    <property type="match status" value="1"/>
</dbReference>
<dbReference type="Proteomes" id="UP000662973">
    <property type="component" value="Chromosome"/>
</dbReference>
<evidence type="ECO:0000313" key="1">
    <source>
        <dbReference type="EMBL" id="QSG08243.1"/>
    </source>
</evidence>
<evidence type="ECO:0000313" key="2">
    <source>
        <dbReference type="Proteomes" id="UP000662973"/>
    </source>
</evidence>
<dbReference type="PANTHER" id="PTHR12526">
    <property type="entry name" value="GLYCOSYLTRANSFERASE"/>
    <property type="match status" value="1"/>
</dbReference>
<gene>
    <name evidence="1" type="primary">aglL2</name>
    <name evidence="1" type="ORF">HSR122_0839</name>
</gene>
<keyword evidence="2" id="KW-1185">Reference proteome</keyword>
<accession>A0A897NAX1</accession>
<reference evidence="1 2" key="1">
    <citation type="submission" date="2020-11" db="EMBL/GenBank/DDBJ databases">
        <title>Carbohydrate-dependent, anaerobic sulfur respiration: A novel catabolism in halophilic archaea.</title>
        <authorList>
            <person name="Sorokin D.Y."/>
            <person name="Messina E."/>
            <person name="Smedile F."/>
            <person name="La Cono V."/>
            <person name="Hallsworth J.E."/>
            <person name="Yakimov M.M."/>
        </authorList>
    </citation>
    <scope>NUCLEOTIDE SEQUENCE [LARGE SCALE GENOMIC DNA]</scope>
    <source>
        <strain evidence="1 2">HSR12-2</strain>
    </source>
</reference>
<dbReference type="AlphaFoldDB" id="A0A897NAX1"/>
<sequence>MRALANYPIEVRGVSTIRRGATPVREFKMEYAHESRLGDLVEALGGYRYNRDAVMFARLAWRVGKRLARDDPDVLHLGFASHSLFSLLNDLVGDAAVVAQTFGGIEHGRLLEALDTPSRVDAYVSTTDADLTALESIGVPAANCHGIDPPIFLDRFGDIDQSAARDQFDLPDDAFVAGYFGNVNESRFPYTVAEALDSFAANASVEGFVVTKQIEDRDVRDLEHLTVHTGNLSDAEKRAAYAAADVWTFPFRELGVEGAPAIDPPLTLLEAMASGRPVVATDTLSMGEAVVDAENGYLIQPGDPSALVDRLQTLRSDSGACERLGRAARRTIRERYSPSAAADRLVEIYEHAQTHARN</sequence>
<dbReference type="SUPFAM" id="SSF53756">
    <property type="entry name" value="UDP-Glycosyltransferase/glycogen phosphorylase"/>
    <property type="match status" value="1"/>
</dbReference>
<organism evidence="1 2">
    <name type="scientific">Halapricum desulfuricans</name>
    <dbReference type="NCBI Taxonomy" id="2841257"/>
    <lineage>
        <taxon>Archaea</taxon>
        <taxon>Methanobacteriati</taxon>
        <taxon>Methanobacteriota</taxon>
        <taxon>Stenosarchaea group</taxon>
        <taxon>Halobacteria</taxon>
        <taxon>Halobacteriales</taxon>
        <taxon>Haloarculaceae</taxon>
        <taxon>Halapricum</taxon>
    </lineage>
</organism>
<dbReference type="EMBL" id="CP064788">
    <property type="protein sequence ID" value="QSG08243.1"/>
    <property type="molecule type" value="Genomic_DNA"/>
</dbReference>
<protein>
    <submittedName>
        <fullName evidence="1">Glycosyltransferase</fullName>
    </submittedName>
</protein>
<dbReference type="GO" id="GO:0016740">
    <property type="term" value="F:transferase activity"/>
    <property type="evidence" value="ECO:0007669"/>
    <property type="project" value="UniProtKB-KW"/>
</dbReference>
<name>A0A897NAX1_9EURY</name>
<proteinExistence type="predicted"/>
<dbReference type="Gene3D" id="3.40.50.2000">
    <property type="entry name" value="Glycogen Phosphorylase B"/>
    <property type="match status" value="2"/>
</dbReference>
<dbReference type="Pfam" id="PF13692">
    <property type="entry name" value="Glyco_trans_1_4"/>
    <property type="match status" value="1"/>
</dbReference>
<dbReference type="KEGG" id="hds:HSR122_0839"/>
<keyword evidence="1" id="KW-0808">Transferase</keyword>